<feature type="domain" description="SnoaL-like" evidence="1">
    <location>
        <begin position="15"/>
        <end position="106"/>
    </location>
</feature>
<dbReference type="eggNOG" id="COG3631">
    <property type="taxonomic scope" value="Bacteria"/>
</dbReference>
<dbReference type="SUPFAM" id="SSF54427">
    <property type="entry name" value="NTF2-like"/>
    <property type="match status" value="1"/>
</dbReference>
<evidence type="ECO:0000259" key="1">
    <source>
        <dbReference type="Pfam" id="PF12680"/>
    </source>
</evidence>
<name>D3QAD1_STANL</name>
<evidence type="ECO:0000313" key="2">
    <source>
        <dbReference type="EMBL" id="ADD42714.1"/>
    </source>
</evidence>
<accession>D3QAD1</accession>
<dbReference type="EMBL" id="CP001778">
    <property type="protein sequence ID" value="ADD42714.1"/>
    <property type="molecule type" value="Genomic_DNA"/>
</dbReference>
<sequence>MTTDNASTGLEVALAYYEAWSGGDFDKAMTHLSPDLRALTPAGPISGAEAFREFMEPFTKRVTSIRLLAAYGEGDGALLMYDPATDIRDSAPGAEHHTVADGRIVELHLIFDRLPFELARRAAAGE</sequence>
<dbReference type="AlphaFoldDB" id="D3QAD1"/>
<proteinExistence type="predicted"/>
<gene>
    <name evidence="2" type="ordered locus">Snas_3043</name>
</gene>
<reference evidence="2 3" key="1">
    <citation type="journal article" date="2009" name="Stand. Genomic Sci.">
        <title>Complete genome sequence of Stackebrandtia nassauensis type strain (LLR-40K-21).</title>
        <authorList>
            <person name="Munk C."/>
            <person name="Lapidus A."/>
            <person name="Copeland A."/>
            <person name="Jando M."/>
            <person name="Mayilraj S."/>
            <person name="Glavina Del Rio T."/>
            <person name="Nolan M."/>
            <person name="Chen F."/>
            <person name="Lucas S."/>
            <person name="Tice H."/>
            <person name="Cheng J.F."/>
            <person name="Han C."/>
            <person name="Detter J.C."/>
            <person name="Bruce D."/>
            <person name="Goodwin L."/>
            <person name="Chain P."/>
            <person name="Pitluck S."/>
            <person name="Goker M."/>
            <person name="Ovchinikova G."/>
            <person name="Pati A."/>
            <person name="Ivanova N."/>
            <person name="Mavromatis K."/>
            <person name="Chen A."/>
            <person name="Palaniappan K."/>
            <person name="Land M."/>
            <person name="Hauser L."/>
            <person name="Chang Y.J."/>
            <person name="Jeffries C.D."/>
            <person name="Bristow J."/>
            <person name="Eisen J.A."/>
            <person name="Markowitz V."/>
            <person name="Hugenholtz P."/>
            <person name="Kyrpides N.C."/>
            <person name="Klenk H.P."/>
        </authorList>
    </citation>
    <scope>NUCLEOTIDE SEQUENCE [LARGE SCALE GENOMIC DNA]</scope>
    <source>
        <strain evidence="3">DSM 44728 / CIP 108903 / NRRL B-16338 / NBRC 102104 / LLR-40K-21</strain>
    </source>
</reference>
<dbReference type="InterPro" id="IPR032710">
    <property type="entry name" value="NTF2-like_dom_sf"/>
</dbReference>
<dbReference type="HOGENOM" id="CLU_153137_1_1_11"/>
<dbReference type="Pfam" id="PF12680">
    <property type="entry name" value="SnoaL_2"/>
    <property type="match status" value="1"/>
</dbReference>
<dbReference type="Gene3D" id="3.10.450.50">
    <property type="match status" value="1"/>
</dbReference>
<dbReference type="Proteomes" id="UP000000844">
    <property type="component" value="Chromosome"/>
</dbReference>
<protein>
    <recommendedName>
        <fullName evidence="1">SnoaL-like domain-containing protein</fullName>
    </recommendedName>
</protein>
<organism evidence="2 3">
    <name type="scientific">Stackebrandtia nassauensis (strain DSM 44728 / CIP 108903 / NRRL B-16338 / NBRC 102104 / LLR-40K-21)</name>
    <dbReference type="NCBI Taxonomy" id="446470"/>
    <lineage>
        <taxon>Bacteria</taxon>
        <taxon>Bacillati</taxon>
        <taxon>Actinomycetota</taxon>
        <taxon>Actinomycetes</taxon>
        <taxon>Glycomycetales</taxon>
        <taxon>Glycomycetaceae</taxon>
        <taxon>Stackebrandtia</taxon>
    </lineage>
</organism>
<keyword evidence="3" id="KW-1185">Reference proteome</keyword>
<evidence type="ECO:0000313" key="3">
    <source>
        <dbReference type="Proteomes" id="UP000000844"/>
    </source>
</evidence>
<dbReference type="InterPro" id="IPR037401">
    <property type="entry name" value="SnoaL-like"/>
</dbReference>
<dbReference type="KEGG" id="sna:Snas_3043"/>
<dbReference type="RefSeq" id="WP_013018285.1">
    <property type="nucleotide sequence ID" value="NC_013947.1"/>
</dbReference>